<evidence type="ECO:0000256" key="2">
    <source>
        <dbReference type="ARBA" id="ARBA00023125"/>
    </source>
</evidence>
<evidence type="ECO:0000256" key="1">
    <source>
        <dbReference type="ARBA" id="ARBA00023015"/>
    </source>
</evidence>
<keyword evidence="2 4" id="KW-0238">DNA-binding</keyword>
<reference evidence="6 7" key="1">
    <citation type="submission" date="2022-04" db="EMBL/GenBank/DDBJ databases">
        <title>Genome draft of Actinomadura sp. ATCC 31491.</title>
        <authorList>
            <person name="Shi X."/>
            <person name="Du Y."/>
        </authorList>
    </citation>
    <scope>NUCLEOTIDE SEQUENCE [LARGE SCALE GENOMIC DNA]</scope>
    <source>
        <strain evidence="6 7">ATCC 31491</strain>
    </source>
</reference>
<proteinExistence type="predicted"/>
<dbReference type="Pfam" id="PF02909">
    <property type="entry name" value="TetR_C_1"/>
    <property type="match status" value="1"/>
</dbReference>
<dbReference type="RefSeq" id="WP_242376955.1">
    <property type="nucleotide sequence ID" value="NZ_JAKRKC020000001.1"/>
</dbReference>
<keyword evidence="7" id="KW-1185">Reference proteome</keyword>
<dbReference type="InterPro" id="IPR001647">
    <property type="entry name" value="HTH_TetR"/>
</dbReference>
<comment type="caution">
    <text evidence="6">The sequence shown here is derived from an EMBL/GenBank/DDBJ whole genome shotgun (WGS) entry which is preliminary data.</text>
</comment>
<dbReference type="Gene3D" id="1.10.10.60">
    <property type="entry name" value="Homeodomain-like"/>
    <property type="match status" value="1"/>
</dbReference>
<dbReference type="PANTHER" id="PTHR30055">
    <property type="entry name" value="HTH-TYPE TRANSCRIPTIONAL REGULATOR RUTR"/>
    <property type="match status" value="1"/>
</dbReference>
<gene>
    <name evidence="6" type="ORF">MF672_029375</name>
</gene>
<accession>A0ABT0G1A3</accession>
<feature type="domain" description="HTH tetR-type" evidence="5">
    <location>
        <begin position="16"/>
        <end position="76"/>
    </location>
</feature>
<dbReference type="InterPro" id="IPR004111">
    <property type="entry name" value="Repressor_TetR_C"/>
</dbReference>
<name>A0ABT0G1A3_9ACTN</name>
<evidence type="ECO:0000259" key="5">
    <source>
        <dbReference type="PROSITE" id="PS50977"/>
    </source>
</evidence>
<dbReference type="Pfam" id="PF00440">
    <property type="entry name" value="TetR_N"/>
    <property type="match status" value="1"/>
</dbReference>
<evidence type="ECO:0000313" key="6">
    <source>
        <dbReference type="EMBL" id="MCK2217876.1"/>
    </source>
</evidence>
<dbReference type="Proteomes" id="UP001317259">
    <property type="component" value="Unassembled WGS sequence"/>
</dbReference>
<evidence type="ECO:0000313" key="7">
    <source>
        <dbReference type="Proteomes" id="UP001317259"/>
    </source>
</evidence>
<dbReference type="SUPFAM" id="SSF46689">
    <property type="entry name" value="Homeodomain-like"/>
    <property type="match status" value="1"/>
</dbReference>
<dbReference type="PROSITE" id="PS50977">
    <property type="entry name" value="HTH_TETR_2"/>
    <property type="match status" value="1"/>
</dbReference>
<feature type="DNA-binding region" description="H-T-H motif" evidence="4">
    <location>
        <begin position="39"/>
        <end position="58"/>
    </location>
</feature>
<evidence type="ECO:0000256" key="3">
    <source>
        <dbReference type="ARBA" id="ARBA00023163"/>
    </source>
</evidence>
<dbReference type="InterPro" id="IPR036271">
    <property type="entry name" value="Tet_transcr_reg_TetR-rel_C_sf"/>
</dbReference>
<dbReference type="Gene3D" id="1.10.357.10">
    <property type="entry name" value="Tetracycline Repressor, domain 2"/>
    <property type="match status" value="1"/>
</dbReference>
<dbReference type="InterPro" id="IPR009057">
    <property type="entry name" value="Homeodomain-like_sf"/>
</dbReference>
<keyword evidence="3" id="KW-0804">Transcription</keyword>
<dbReference type="InterPro" id="IPR050109">
    <property type="entry name" value="HTH-type_TetR-like_transc_reg"/>
</dbReference>
<dbReference type="PANTHER" id="PTHR30055:SF151">
    <property type="entry name" value="TRANSCRIPTIONAL REGULATORY PROTEIN"/>
    <property type="match status" value="1"/>
</dbReference>
<protein>
    <submittedName>
        <fullName evidence="6">TetR/AcrR family transcriptional regulator</fullName>
    </submittedName>
</protein>
<dbReference type="EMBL" id="JAKRKC020000001">
    <property type="protein sequence ID" value="MCK2217876.1"/>
    <property type="molecule type" value="Genomic_DNA"/>
</dbReference>
<keyword evidence="1" id="KW-0805">Transcription regulation</keyword>
<sequence length="230" mass="25204">MSSSVWSRPAPPRRPALTREAIVAAAIALADAEGLAAVSIRRVAAELGARTMTLYSYIERKEDLLALMLDEIAGELRPAGPPPDDWREALLDIARRERDLVRRHPWRVDLLSQGVAVGPNALRHVERKLAVLARLGAAPEAAWRVLAAYTDYMTGFLVREAQERGAPRHEGVSDAERAALAEPYVRELIGEGALPHLAPLLEQGVAGAGDTFEQGLRWLFDGIERELSPE</sequence>
<evidence type="ECO:0000256" key="4">
    <source>
        <dbReference type="PROSITE-ProRule" id="PRU00335"/>
    </source>
</evidence>
<organism evidence="6 7">
    <name type="scientific">Actinomadura luzonensis</name>
    <dbReference type="NCBI Taxonomy" id="2805427"/>
    <lineage>
        <taxon>Bacteria</taxon>
        <taxon>Bacillati</taxon>
        <taxon>Actinomycetota</taxon>
        <taxon>Actinomycetes</taxon>
        <taxon>Streptosporangiales</taxon>
        <taxon>Thermomonosporaceae</taxon>
        <taxon>Actinomadura</taxon>
    </lineage>
</organism>
<dbReference type="SUPFAM" id="SSF48498">
    <property type="entry name" value="Tetracyclin repressor-like, C-terminal domain"/>
    <property type="match status" value="1"/>
</dbReference>